<evidence type="ECO:0000259" key="2">
    <source>
        <dbReference type="Pfam" id="PF07883"/>
    </source>
</evidence>
<accession>A0ABV1LWK8</accession>
<dbReference type="Pfam" id="PF07883">
    <property type="entry name" value="Cupin_2"/>
    <property type="match status" value="1"/>
</dbReference>
<reference evidence="3 4" key="1">
    <citation type="journal article" date="2024" name="Chem. Sci.">
        <title>Discovery of a lagriamide polyketide by integrated genome mining, isotopic labeling, and untargeted metabolomics.</title>
        <authorList>
            <person name="Fergusson C.H."/>
            <person name="Saulog J."/>
            <person name="Paulo B.S."/>
            <person name="Wilson D.M."/>
            <person name="Liu D.Y."/>
            <person name="Morehouse N.J."/>
            <person name="Waterworth S."/>
            <person name="Barkei J."/>
            <person name="Gray C.A."/>
            <person name="Kwan J.C."/>
            <person name="Eustaquio A.S."/>
            <person name="Linington R.G."/>
        </authorList>
    </citation>
    <scope>NUCLEOTIDE SEQUENCE [LARGE SCALE GENOMIC DNA]</scope>
    <source>
        <strain evidence="3 4">RL17-338-BIF-B</strain>
    </source>
</reference>
<proteinExistence type="predicted"/>
<comment type="caution">
    <text evidence="3">The sequence shown here is derived from an EMBL/GenBank/DDBJ whole genome shotgun (WGS) entry which is preliminary data.</text>
</comment>
<protein>
    <submittedName>
        <fullName evidence="3">Cupin domain-containing protein</fullName>
    </submittedName>
</protein>
<dbReference type="PANTHER" id="PTHR38599">
    <property type="entry name" value="CUPIN DOMAIN PROTEIN (AFU_ORTHOLOGUE AFUA_3G13620)"/>
    <property type="match status" value="1"/>
</dbReference>
<dbReference type="RefSeq" id="WP_349545295.1">
    <property type="nucleotide sequence ID" value="NZ_JAOALG010000002.1"/>
</dbReference>
<evidence type="ECO:0000256" key="1">
    <source>
        <dbReference type="SAM" id="SignalP"/>
    </source>
</evidence>
<dbReference type="Proteomes" id="UP001469089">
    <property type="component" value="Unassembled WGS sequence"/>
</dbReference>
<dbReference type="Gene3D" id="2.60.120.10">
    <property type="entry name" value="Jelly Rolls"/>
    <property type="match status" value="1"/>
</dbReference>
<sequence>MPTPSLSRRAMMAIAALSAFSFVRSIPAKADGLVSTDSHAMTTQELERYPIPGTDLEMRLNMVSQPPGYAEPIHHHPGPSFVYMLEGTAESAYGDEPVKRFHAGDHWAQPVDVEHRVARNPDMHAVRRFLVFTVNRPGEPATVFP</sequence>
<name>A0ABV1LWK8_9BURK</name>
<dbReference type="EMBL" id="JAOALG010000002">
    <property type="protein sequence ID" value="MEQ5843678.1"/>
    <property type="molecule type" value="Genomic_DNA"/>
</dbReference>
<dbReference type="SUPFAM" id="SSF51182">
    <property type="entry name" value="RmlC-like cupins"/>
    <property type="match status" value="1"/>
</dbReference>
<keyword evidence="1" id="KW-0732">Signal</keyword>
<feature type="domain" description="Cupin type-2" evidence="2">
    <location>
        <begin position="63"/>
        <end position="122"/>
    </location>
</feature>
<gene>
    <name evidence="3" type="ORF">N0A02_29910</name>
</gene>
<evidence type="ECO:0000313" key="3">
    <source>
        <dbReference type="EMBL" id="MEQ5843678.1"/>
    </source>
</evidence>
<feature type="chain" id="PRO_5045728317" evidence="1">
    <location>
        <begin position="31"/>
        <end position="145"/>
    </location>
</feature>
<dbReference type="InterPro" id="IPR011051">
    <property type="entry name" value="RmlC_Cupin_sf"/>
</dbReference>
<dbReference type="InterPro" id="IPR013096">
    <property type="entry name" value="Cupin_2"/>
</dbReference>
<dbReference type="InterPro" id="IPR014710">
    <property type="entry name" value="RmlC-like_jellyroll"/>
</dbReference>
<dbReference type="PANTHER" id="PTHR38599:SF1">
    <property type="entry name" value="CUPIN DOMAIN PROTEIN (AFU_ORTHOLOGUE AFUA_3G13620)"/>
    <property type="match status" value="1"/>
</dbReference>
<evidence type="ECO:0000313" key="4">
    <source>
        <dbReference type="Proteomes" id="UP001469089"/>
    </source>
</evidence>
<keyword evidence="4" id="KW-1185">Reference proteome</keyword>
<organism evidence="3 4">
    <name type="scientific">Paraburkholderia acidicola</name>
    <dbReference type="NCBI Taxonomy" id="1912599"/>
    <lineage>
        <taxon>Bacteria</taxon>
        <taxon>Pseudomonadati</taxon>
        <taxon>Pseudomonadota</taxon>
        <taxon>Betaproteobacteria</taxon>
        <taxon>Burkholderiales</taxon>
        <taxon>Burkholderiaceae</taxon>
        <taxon>Paraburkholderia</taxon>
    </lineage>
</organism>
<feature type="signal peptide" evidence="1">
    <location>
        <begin position="1"/>
        <end position="30"/>
    </location>
</feature>